<proteinExistence type="predicted"/>
<comment type="caution">
    <text evidence="4">The sequence shown here is derived from an EMBL/GenBank/DDBJ whole genome shotgun (WGS) entry which is preliminary data.</text>
</comment>
<evidence type="ECO:0000313" key="4">
    <source>
        <dbReference type="EMBL" id="MBB5806019.1"/>
    </source>
</evidence>
<keyword evidence="3" id="KW-0472">Membrane</keyword>
<dbReference type="RefSeq" id="WP_184925074.1">
    <property type="nucleotide sequence ID" value="NZ_JACHMO010000001.1"/>
</dbReference>
<accession>A0A7W9HQB6</accession>
<feature type="transmembrane region" description="Helical" evidence="3">
    <location>
        <begin position="149"/>
        <end position="170"/>
    </location>
</feature>
<gene>
    <name evidence="4" type="ORF">F4560_005787</name>
</gene>
<evidence type="ECO:0000256" key="2">
    <source>
        <dbReference type="ARBA" id="ARBA00023163"/>
    </source>
</evidence>
<feature type="transmembrane region" description="Helical" evidence="3">
    <location>
        <begin position="76"/>
        <end position="98"/>
    </location>
</feature>
<keyword evidence="3" id="KW-0812">Transmembrane</keyword>
<keyword evidence="5" id="KW-1185">Reference proteome</keyword>
<dbReference type="AlphaFoldDB" id="A0A7W9HQB6"/>
<keyword evidence="3" id="KW-1133">Transmembrane helix</keyword>
<keyword evidence="1" id="KW-0805">Transcription regulation</keyword>
<feature type="transmembrane region" description="Helical" evidence="3">
    <location>
        <begin position="209"/>
        <end position="228"/>
    </location>
</feature>
<feature type="transmembrane region" description="Helical" evidence="3">
    <location>
        <begin position="234"/>
        <end position="254"/>
    </location>
</feature>
<protein>
    <submittedName>
        <fullName evidence="4">Putative phage tail protein</fullName>
    </submittedName>
</protein>
<evidence type="ECO:0000256" key="3">
    <source>
        <dbReference type="SAM" id="Phobius"/>
    </source>
</evidence>
<sequence>MSEHASAELIARYASGDELPADRLWAVEAHLETCELCRLRLADVAPPQVTALTAAVWAGLEPTGTPVRGRGRFARWATPAFLPWLAMTAFVVLAALSVDGLLESRSVSSAVLLVAPIVPVLGVAAAWSRAMDPAYELVVSTARAGLRLVLRRTVAVLVAVLPALLVGGWLTGASPAYWLLPCLGVTSVTLALGGVIGIRRAAVATAATWAVLVIGPAVVLGGVPGVLAPGASPAWAAVLVGGAAAVFFRSAAYARL</sequence>
<keyword evidence="2" id="KW-0804">Transcription</keyword>
<feature type="transmembrane region" description="Helical" evidence="3">
    <location>
        <begin position="176"/>
        <end position="197"/>
    </location>
</feature>
<feature type="transmembrane region" description="Helical" evidence="3">
    <location>
        <begin position="110"/>
        <end position="128"/>
    </location>
</feature>
<dbReference type="Proteomes" id="UP000552097">
    <property type="component" value="Unassembled WGS sequence"/>
</dbReference>
<dbReference type="InterPro" id="IPR041916">
    <property type="entry name" value="Anti_sigma_zinc_sf"/>
</dbReference>
<dbReference type="EMBL" id="JACHMO010000001">
    <property type="protein sequence ID" value="MBB5806019.1"/>
    <property type="molecule type" value="Genomic_DNA"/>
</dbReference>
<dbReference type="Gene3D" id="1.10.10.1320">
    <property type="entry name" value="Anti-sigma factor, zinc-finger domain"/>
    <property type="match status" value="1"/>
</dbReference>
<evidence type="ECO:0000313" key="5">
    <source>
        <dbReference type="Proteomes" id="UP000552097"/>
    </source>
</evidence>
<reference evidence="4 5" key="1">
    <citation type="submission" date="2020-08" db="EMBL/GenBank/DDBJ databases">
        <title>Sequencing the genomes of 1000 actinobacteria strains.</title>
        <authorList>
            <person name="Klenk H.-P."/>
        </authorList>
    </citation>
    <scope>NUCLEOTIDE SEQUENCE [LARGE SCALE GENOMIC DNA]</scope>
    <source>
        <strain evidence="4 5">DSM 45486</strain>
    </source>
</reference>
<evidence type="ECO:0000256" key="1">
    <source>
        <dbReference type="ARBA" id="ARBA00023015"/>
    </source>
</evidence>
<organism evidence="4 5">
    <name type="scientific">Saccharothrix ecbatanensis</name>
    <dbReference type="NCBI Taxonomy" id="1105145"/>
    <lineage>
        <taxon>Bacteria</taxon>
        <taxon>Bacillati</taxon>
        <taxon>Actinomycetota</taxon>
        <taxon>Actinomycetes</taxon>
        <taxon>Pseudonocardiales</taxon>
        <taxon>Pseudonocardiaceae</taxon>
        <taxon>Saccharothrix</taxon>
    </lineage>
</organism>
<name>A0A7W9HQB6_9PSEU</name>